<evidence type="ECO:0000259" key="3">
    <source>
        <dbReference type="Pfam" id="PF13966"/>
    </source>
</evidence>
<dbReference type="Pfam" id="PF13966">
    <property type="entry name" value="zf-RVT"/>
    <property type="match status" value="1"/>
</dbReference>
<dbReference type="Gene3D" id="3.30.420.10">
    <property type="entry name" value="Ribonuclease H-like superfamily/Ribonuclease H"/>
    <property type="match status" value="1"/>
</dbReference>
<evidence type="ECO:0000313" key="4">
    <source>
        <dbReference type="Proteomes" id="UP001652660"/>
    </source>
</evidence>
<dbReference type="InterPro" id="IPR012337">
    <property type="entry name" value="RNaseH-like_sf"/>
</dbReference>
<dbReference type="InterPro" id="IPR044730">
    <property type="entry name" value="RNase_H-like_dom_plant"/>
</dbReference>
<dbReference type="PANTHER" id="PTHR33116">
    <property type="entry name" value="REVERSE TRANSCRIPTASE ZINC-BINDING DOMAIN-CONTAINING PROTEIN-RELATED-RELATED"/>
    <property type="match status" value="1"/>
</dbReference>
<dbReference type="Pfam" id="PF00078">
    <property type="entry name" value="RVT_1"/>
    <property type="match status" value="1"/>
</dbReference>
<evidence type="ECO:0000313" key="5">
    <source>
        <dbReference type="RefSeq" id="XP_027082285.1"/>
    </source>
</evidence>
<dbReference type="CDD" id="cd06222">
    <property type="entry name" value="RNase_H_like"/>
    <property type="match status" value="1"/>
</dbReference>
<reference evidence="4" key="1">
    <citation type="journal article" date="2025" name="Foods">
        <title>Unveiling the Microbial Signatures of Arabica Coffee Cherries: Insights into Ripeness Specific Diversity, Functional Traits, and Implications for Quality and Safety.</title>
        <authorList>
            <consortium name="RefSeq"/>
            <person name="Tenea G.N."/>
            <person name="Cifuentes V."/>
            <person name="Reyes P."/>
            <person name="Cevallos-Vallejos M."/>
        </authorList>
    </citation>
    <scope>NUCLEOTIDE SEQUENCE [LARGE SCALE GENOMIC DNA]</scope>
</reference>
<dbReference type="SUPFAM" id="SSF53098">
    <property type="entry name" value="Ribonuclease H-like"/>
    <property type="match status" value="1"/>
</dbReference>
<dbReference type="InterPro" id="IPR036397">
    <property type="entry name" value="RNaseH_sf"/>
</dbReference>
<evidence type="ECO:0000259" key="2">
    <source>
        <dbReference type="Pfam" id="PF13456"/>
    </source>
</evidence>
<dbReference type="InterPro" id="IPR002156">
    <property type="entry name" value="RNaseH_domain"/>
</dbReference>
<dbReference type="PANTHER" id="PTHR33116:SF80">
    <property type="entry name" value="REVERSE TRANSCRIPTASE ZINC-BINDING DOMAIN-CONTAINING PROTEIN"/>
    <property type="match status" value="1"/>
</dbReference>
<keyword evidence="4" id="KW-1185">Reference proteome</keyword>
<organism evidence="4 5">
    <name type="scientific">Coffea arabica</name>
    <name type="common">Arabian coffee</name>
    <dbReference type="NCBI Taxonomy" id="13443"/>
    <lineage>
        <taxon>Eukaryota</taxon>
        <taxon>Viridiplantae</taxon>
        <taxon>Streptophyta</taxon>
        <taxon>Embryophyta</taxon>
        <taxon>Tracheophyta</taxon>
        <taxon>Spermatophyta</taxon>
        <taxon>Magnoliopsida</taxon>
        <taxon>eudicotyledons</taxon>
        <taxon>Gunneridae</taxon>
        <taxon>Pentapetalae</taxon>
        <taxon>asterids</taxon>
        <taxon>lamiids</taxon>
        <taxon>Gentianales</taxon>
        <taxon>Rubiaceae</taxon>
        <taxon>Ixoroideae</taxon>
        <taxon>Gardenieae complex</taxon>
        <taxon>Bertiereae - Coffeeae clade</taxon>
        <taxon>Coffeeae</taxon>
        <taxon>Coffea</taxon>
    </lineage>
</organism>
<dbReference type="Proteomes" id="UP001652660">
    <property type="component" value="Chromosome 8e"/>
</dbReference>
<dbReference type="InterPro" id="IPR000477">
    <property type="entry name" value="RT_dom"/>
</dbReference>
<accession>A0A6P6TVD1</accession>
<dbReference type="InterPro" id="IPR036691">
    <property type="entry name" value="Endo/exonu/phosph_ase_sf"/>
</dbReference>
<feature type="domain" description="RNase H type-1" evidence="2">
    <location>
        <begin position="970"/>
        <end position="1086"/>
    </location>
</feature>
<feature type="domain" description="Reverse transcriptase" evidence="1">
    <location>
        <begin position="419"/>
        <end position="534"/>
    </location>
</feature>
<dbReference type="OrthoDB" id="1938625at2759"/>
<proteinExistence type="predicted"/>
<feature type="domain" description="Reverse transcriptase zinc-binding" evidence="3">
    <location>
        <begin position="759"/>
        <end position="843"/>
    </location>
</feature>
<dbReference type="CDD" id="cd01650">
    <property type="entry name" value="RT_nLTR_like"/>
    <property type="match status" value="1"/>
</dbReference>
<sequence>MVWNIRGASNKESLRHIRRTCRSNDIRLLILLEPLANVSHLESVQLFLGFDFARSFVHNKIWIFWCSDARYSFVEASDQLVHIHLSFPSGSSIIISAVYAKWDYNVISSAEERIGGSAPNIRDLEEFNSALNRSGLFPVQFDGSAYTWTNGRMWQRLDRAVVNSVWLSDIEMTRVAYLQRGWSDHCPLLVRGGSTATRRSSFRFLNVWRGHSSFQQTVRSAWAQPVSGVGMQKFFNKLQVVKRVLSRWNVDVFGNVSQRVKVAADNLLAKEILYDQNRDTLSRTAVHEARAIHSRELAGNGDSWFDSVEDIKLSASDFFSSLFTADRAVCSGSRPSLDLPKLTQEENDMLLKTPSVEEVYTVICSFDPQSSAGPDGFGGGFYQSCWECIRDDFMDAVKDFFAGATMPRGFSSTTITLLPKKEGACEWKDFRPISLSNVSSKIISKILSTRINQLLPKLILEFQTGFIPGRGIQDNVLLAQELIMDLDKKLRHLNVILKLDMEKAYDRVDWGFLLYMLREFGFKEGVAVSSFLREYQTLSGQKINLSKSRFLCSSKLHSDVINLIQQVTGFQGQSWPVKYLGVPLSLGRSKSVLFDGVIASVRAKLHHWSSRFLSAGGKLILLRHVLNSMPLYLLQVIKPPKGIFLRLGKLFNAFLWDGKDGRRIHWSSWEKLCFPVEEGGLGFRSLLDLEKAFAMKLCRQFAGVPPHFLVAEFYTSTGWNTERLLQVLPRSVVNVISQTLVDPTLKDELVWAPSADGTFTVSSAWDLVRQRRNLSLVWRGIWCPLLPLKMSYLVWRVLADFLPLDDKLRSRGISMVSKCDCCGNAMESLNHFFLHGRLASAVWQHFFLACGIPWRSFSCVSSLLVVWFQSSGNGRLDHVRCVIPVVVLWFLWRSRNDARFGNIPPVYSKVIFDINGWLVAMGAACMLNRFQLEGDTDTYFARYFRIKPAKSLCPKAISWMKPPRGSIKLNTDASVSNGLSKGGGVIRDFEGKMLGAFYKEFGEYEVVHAEGLALLTGLQWCVGTGLSDILVEVDSLALVRLVTSQSVGKWPLCSVLSQIRLLLCKVKGTITHIYREANAVADNLAALSLESPYVTFQSHQQLPSRARSLINLDAIGYPYIRNFNV</sequence>
<dbReference type="RefSeq" id="XP_027082285.1">
    <property type="nucleotide sequence ID" value="XM_027226484.1"/>
</dbReference>
<dbReference type="SUPFAM" id="SSF56219">
    <property type="entry name" value="DNase I-like"/>
    <property type="match status" value="1"/>
</dbReference>
<dbReference type="Gene3D" id="3.60.10.10">
    <property type="entry name" value="Endonuclease/exonuclease/phosphatase"/>
    <property type="match status" value="1"/>
</dbReference>
<dbReference type="GO" id="GO:0003676">
    <property type="term" value="F:nucleic acid binding"/>
    <property type="evidence" value="ECO:0007669"/>
    <property type="project" value="InterPro"/>
</dbReference>
<reference evidence="5" key="2">
    <citation type="submission" date="2025-08" db="UniProtKB">
        <authorList>
            <consortium name="RefSeq"/>
        </authorList>
    </citation>
    <scope>IDENTIFICATION</scope>
    <source>
        <tissue evidence="5">Leaves</tissue>
    </source>
</reference>
<dbReference type="Pfam" id="PF13456">
    <property type="entry name" value="RVT_3"/>
    <property type="match status" value="1"/>
</dbReference>
<protein>
    <submittedName>
        <fullName evidence="5">Uncharacterized protein</fullName>
    </submittedName>
</protein>
<dbReference type="AlphaFoldDB" id="A0A6P6TVD1"/>
<gene>
    <name evidence="5" type="primary">LOC113704597</name>
</gene>
<name>A0A6P6TVD1_COFAR</name>
<evidence type="ECO:0000259" key="1">
    <source>
        <dbReference type="Pfam" id="PF00078"/>
    </source>
</evidence>
<dbReference type="InterPro" id="IPR026960">
    <property type="entry name" value="RVT-Znf"/>
</dbReference>
<dbReference type="GeneID" id="113704597"/>
<dbReference type="GO" id="GO:0004523">
    <property type="term" value="F:RNA-DNA hybrid ribonuclease activity"/>
    <property type="evidence" value="ECO:0007669"/>
    <property type="project" value="InterPro"/>
</dbReference>